<organism evidence="3 4">
    <name type="scientific">Steinernema carpocapsae</name>
    <name type="common">Entomopathogenic nematode</name>
    <dbReference type="NCBI Taxonomy" id="34508"/>
    <lineage>
        <taxon>Eukaryota</taxon>
        <taxon>Metazoa</taxon>
        <taxon>Ecdysozoa</taxon>
        <taxon>Nematoda</taxon>
        <taxon>Chromadorea</taxon>
        <taxon>Rhabditida</taxon>
        <taxon>Tylenchina</taxon>
        <taxon>Panagrolaimomorpha</taxon>
        <taxon>Strongyloidoidea</taxon>
        <taxon>Steinernematidae</taxon>
        <taxon>Steinernema</taxon>
    </lineage>
</organism>
<evidence type="ECO:0000256" key="1">
    <source>
        <dbReference type="SAM" id="MobiDB-lite"/>
    </source>
</evidence>
<feature type="chain" id="PRO_5020629435" evidence="2">
    <location>
        <begin position="23"/>
        <end position="86"/>
    </location>
</feature>
<sequence length="86" mass="9818">MNSLVCILILIVLAAVLPTCEAKPHINPAHYSKQSNENRSDSRNVSSNVSFEDEDSEERNHFRRILHDFRSVGLGLGFRARRAVRR</sequence>
<evidence type="ECO:0000313" key="3">
    <source>
        <dbReference type="EMBL" id="TKR70111.1"/>
    </source>
</evidence>
<name>A0A4U5ML18_STECR</name>
<dbReference type="AlphaFoldDB" id="A0A4U5ML18"/>
<evidence type="ECO:0000256" key="2">
    <source>
        <dbReference type="SAM" id="SignalP"/>
    </source>
</evidence>
<comment type="caution">
    <text evidence="3">The sequence shown here is derived from an EMBL/GenBank/DDBJ whole genome shotgun (WGS) entry which is preliminary data.</text>
</comment>
<dbReference type="OrthoDB" id="10466483at2759"/>
<gene>
    <name evidence="3" type="ORF">L596_022175</name>
</gene>
<feature type="signal peptide" evidence="2">
    <location>
        <begin position="1"/>
        <end position="22"/>
    </location>
</feature>
<evidence type="ECO:0000313" key="4">
    <source>
        <dbReference type="Proteomes" id="UP000298663"/>
    </source>
</evidence>
<reference evidence="3 4" key="1">
    <citation type="journal article" date="2015" name="Genome Biol.">
        <title>Comparative genomics of Steinernema reveals deeply conserved gene regulatory networks.</title>
        <authorList>
            <person name="Dillman A.R."/>
            <person name="Macchietto M."/>
            <person name="Porter C.F."/>
            <person name="Rogers A."/>
            <person name="Williams B."/>
            <person name="Antoshechkin I."/>
            <person name="Lee M.M."/>
            <person name="Goodwin Z."/>
            <person name="Lu X."/>
            <person name="Lewis E.E."/>
            <person name="Goodrich-Blair H."/>
            <person name="Stock S.P."/>
            <person name="Adams B.J."/>
            <person name="Sternberg P.W."/>
            <person name="Mortazavi A."/>
        </authorList>
    </citation>
    <scope>NUCLEOTIDE SEQUENCE [LARGE SCALE GENOMIC DNA]</scope>
    <source>
        <strain evidence="3 4">ALL</strain>
    </source>
</reference>
<dbReference type="EMBL" id="AZBU02000007">
    <property type="protein sequence ID" value="TKR70111.1"/>
    <property type="molecule type" value="Genomic_DNA"/>
</dbReference>
<reference evidence="3 4" key="2">
    <citation type="journal article" date="2019" name="G3 (Bethesda)">
        <title>Hybrid Assembly of the Genome of the Entomopathogenic Nematode Steinernema carpocapsae Identifies the X-Chromosome.</title>
        <authorList>
            <person name="Serra L."/>
            <person name="Macchietto M."/>
            <person name="Macias-Munoz A."/>
            <person name="McGill C.J."/>
            <person name="Rodriguez I.M."/>
            <person name="Rodriguez B."/>
            <person name="Murad R."/>
            <person name="Mortazavi A."/>
        </authorList>
    </citation>
    <scope>NUCLEOTIDE SEQUENCE [LARGE SCALE GENOMIC DNA]</scope>
    <source>
        <strain evidence="3 4">ALL</strain>
    </source>
</reference>
<proteinExistence type="predicted"/>
<dbReference type="Proteomes" id="UP000298663">
    <property type="component" value="Unassembled WGS sequence"/>
</dbReference>
<feature type="region of interest" description="Disordered" evidence="1">
    <location>
        <begin position="26"/>
        <end position="59"/>
    </location>
</feature>
<accession>A0A4U5ML18</accession>
<protein>
    <submittedName>
        <fullName evidence="3">Uncharacterized protein</fullName>
    </submittedName>
</protein>
<keyword evidence="2" id="KW-0732">Signal</keyword>
<keyword evidence="4" id="KW-1185">Reference proteome</keyword>